<dbReference type="GO" id="GO:0016740">
    <property type="term" value="F:transferase activity"/>
    <property type="evidence" value="ECO:0007669"/>
    <property type="project" value="UniProtKB-KW"/>
</dbReference>
<comment type="caution">
    <text evidence="2">The sequence shown here is derived from an EMBL/GenBank/DDBJ whole genome shotgun (WGS) entry which is preliminary data.</text>
</comment>
<dbReference type="InterPro" id="IPR004045">
    <property type="entry name" value="Glutathione_S-Trfase_N"/>
</dbReference>
<dbReference type="SUPFAM" id="SSF52833">
    <property type="entry name" value="Thioredoxin-like"/>
    <property type="match status" value="1"/>
</dbReference>
<dbReference type="EMBL" id="PZKE01000007">
    <property type="protein sequence ID" value="PTE14603.1"/>
    <property type="molecule type" value="Genomic_DNA"/>
</dbReference>
<name>A0A2T4J9Q9_FUSBL</name>
<evidence type="ECO:0000259" key="1">
    <source>
        <dbReference type="PROSITE" id="PS50404"/>
    </source>
</evidence>
<dbReference type="SFLD" id="SFLDS00019">
    <property type="entry name" value="Glutathione_Transferase_(cytos"/>
    <property type="match status" value="1"/>
</dbReference>
<protein>
    <submittedName>
        <fullName evidence="2">Glutathione S-transferase</fullName>
    </submittedName>
</protein>
<dbReference type="PROSITE" id="PS50404">
    <property type="entry name" value="GST_NTER"/>
    <property type="match status" value="1"/>
</dbReference>
<dbReference type="Gene3D" id="3.40.30.10">
    <property type="entry name" value="Glutaredoxin"/>
    <property type="match status" value="1"/>
</dbReference>
<organism evidence="2 3">
    <name type="scientific">Fuscovulum blasticum DSM 2131</name>
    <dbReference type="NCBI Taxonomy" id="1188250"/>
    <lineage>
        <taxon>Bacteria</taxon>
        <taxon>Pseudomonadati</taxon>
        <taxon>Pseudomonadota</taxon>
        <taxon>Alphaproteobacteria</taxon>
        <taxon>Rhodobacterales</taxon>
        <taxon>Paracoccaceae</taxon>
        <taxon>Pseudogemmobacter</taxon>
    </lineage>
</organism>
<dbReference type="SUPFAM" id="SSF47616">
    <property type="entry name" value="GST C-terminal domain-like"/>
    <property type="match status" value="1"/>
</dbReference>
<dbReference type="SFLD" id="SFLDG01150">
    <property type="entry name" value="Main.1:_Beta-like"/>
    <property type="match status" value="1"/>
</dbReference>
<sequence>MLTFYTNPMSRGRMVRWMLEETGEPYETVVLDYGPPMKSAEYLALNPMGKVPTLVHDGKVITEVAAICTYLAQAFPEKGLMARDSASFYRWMFFGAGPLEQAVVNASFGWAPQGPQEARRTGYGSLETVVATLTDHLAKNDYIADGRFTAADVYLGSQVGWGLAFKSIPANDTLAAYWARLEPRAARKAAAIKDDALMPTRT</sequence>
<keyword evidence="3" id="KW-1185">Reference proteome</keyword>
<dbReference type="RefSeq" id="WP_107673293.1">
    <property type="nucleotide sequence ID" value="NZ_PZKE01000007.1"/>
</dbReference>
<accession>A0A2T4J9Q9</accession>
<dbReference type="InterPro" id="IPR040079">
    <property type="entry name" value="Glutathione_S-Trfase"/>
</dbReference>
<dbReference type="InterPro" id="IPR036249">
    <property type="entry name" value="Thioredoxin-like_sf"/>
</dbReference>
<dbReference type="InterPro" id="IPR036282">
    <property type="entry name" value="Glutathione-S-Trfase_C_sf"/>
</dbReference>
<evidence type="ECO:0000313" key="3">
    <source>
        <dbReference type="Proteomes" id="UP000241362"/>
    </source>
</evidence>
<dbReference type="CDD" id="cd03046">
    <property type="entry name" value="GST_N_GTT1_like"/>
    <property type="match status" value="1"/>
</dbReference>
<evidence type="ECO:0000313" key="2">
    <source>
        <dbReference type="EMBL" id="PTE14603.1"/>
    </source>
</evidence>
<dbReference type="Pfam" id="PF13409">
    <property type="entry name" value="GST_N_2"/>
    <property type="match status" value="1"/>
</dbReference>
<keyword evidence="2" id="KW-0808">Transferase</keyword>
<dbReference type="Proteomes" id="UP000241362">
    <property type="component" value="Unassembled WGS sequence"/>
</dbReference>
<dbReference type="PANTHER" id="PTHR44051">
    <property type="entry name" value="GLUTATHIONE S-TRANSFERASE-RELATED"/>
    <property type="match status" value="1"/>
</dbReference>
<reference evidence="2 3" key="1">
    <citation type="submission" date="2018-03" db="EMBL/GenBank/DDBJ databases">
        <title>Rhodobacter blasticus.</title>
        <authorList>
            <person name="Meyer T.E."/>
            <person name="Miller S."/>
            <person name="Lodha T."/>
            <person name="Gandham S."/>
            <person name="Chintalapati S."/>
            <person name="Chintalapati V.R."/>
        </authorList>
    </citation>
    <scope>NUCLEOTIDE SEQUENCE [LARGE SCALE GENOMIC DNA]</scope>
    <source>
        <strain evidence="2 3">DSM 2131</strain>
    </source>
</reference>
<gene>
    <name evidence="2" type="ORF">C5F44_09555</name>
</gene>
<feature type="domain" description="GST N-terminal" evidence="1">
    <location>
        <begin position="1"/>
        <end position="79"/>
    </location>
</feature>
<proteinExistence type="predicted"/>
<dbReference type="PANTHER" id="PTHR44051:SF21">
    <property type="entry name" value="GLUTATHIONE S-TRANSFERASE FAMILY PROTEIN"/>
    <property type="match status" value="1"/>
</dbReference>
<dbReference type="CDD" id="cd03207">
    <property type="entry name" value="GST_C_8"/>
    <property type="match status" value="1"/>
</dbReference>
<dbReference type="SFLD" id="SFLDG00358">
    <property type="entry name" value="Main_(cytGST)"/>
    <property type="match status" value="1"/>
</dbReference>
<dbReference type="Gene3D" id="1.20.1050.10">
    <property type="match status" value="1"/>
</dbReference>
<dbReference type="AlphaFoldDB" id="A0A2T4J9Q9"/>